<gene>
    <name evidence="3" type="ORF">PU648_56770</name>
</gene>
<feature type="transmembrane region" description="Helical" evidence="2">
    <location>
        <begin position="172"/>
        <end position="196"/>
    </location>
</feature>
<keyword evidence="2" id="KW-0812">Transmembrane</keyword>
<feature type="region of interest" description="Disordered" evidence="1">
    <location>
        <begin position="125"/>
        <end position="169"/>
    </location>
</feature>
<evidence type="ECO:0000256" key="2">
    <source>
        <dbReference type="SAM" id="Phobius"/>
    </source>
</evidence>
<keyword evidence="3" id="KW-0614">Plasmid</keyword>
<geneLocation type="plasmid" evidence="3">
    <name>unnamed1</name>
</geneLocation>
<dbReference type="EMBL" id="JARAKF010000003">
    <property type="protein sequence ID" value="MDU9001517.1"/>
    <property type="molecule type" value="Genomic_DNA"/>
</dbReference>
<name>A0ABU3V5R9_9ACTN</name>
<dbReference type="RefSeq" id="WP_266944525.1">
    <property type="nucleotide sequence ID" value="NZ_JAPEMK010000002.1"/>
</dbReference>
<keyword evidence="2" id="KW-1133">Transmembrane helix</keyword>
<organism evidence="3 4">
    <name type="scientific">Streptomyces mirabilis</name>
    <dbReference type="NCBI Taxonomy" id="68239"/>
    <lineage>
        <taxon>Bacteria</taxon>
        <taxon>Bacillati</taxon>
        <taxon>Actinomycetota</taxon>
        <taxon>Actinomycetes</taxon>
        <taxon>Kitasatosporales</taxon>
        <taxon>Streptomycetaceae</taxon>
        <taxon>Streptomyces</taxon>
    </lineage>
</organism>
<evidence type="ECO:0000313" key="4">
    <source>
        <dbReference type="Proteomes" id="UP001257627"/>
    </source>
</evidence>
<evidence type="ECO:0000313" key="3">
    <source>
        <dbReference type="EMBL" id="MDU9001517.1"/>
    </source>
</evidence>
<protein>
    <submittedName>
        <fullName evidence="3">Uncharacterized protein</fullName>
    </submittedName>
</protein>
<feature type="compositionally biased region" description="Polar residues" evidence="1">
    <location>
        <begin position="144"/>
        <end position="156"/>
    </location>
</feature>
<sequence>MTSAFTVAVQQAKETTELVEEPGAVFETLVEDFADALDAWSQTVKGALNGRPQKVLVNGLNVNQGNVSRWLSGREQIWKGQAALPGVGLTQDIVRVLQLHGPRADLLMQMADRVDQLQKQLMEHKGWRKKAGDHLRSGPDVEAPSNSAVAKAPSTSRRNRQRRSWRDQPRRVKASFVGALAVVIAATAVLVTAAVVGPDGDEKAGNGPEGAGHQASASASQGSSAQKGPGAVLSESPGLEKGILGEDSRCSVPFAGPGAMAWRVCARVEAERVSFALKIANHGSKAATVKIRLEYVQANEFHPCPKAPSTHLLDVAAGETVTTDLRQCTVTREDAPFAYQGVGWVLAEDVNVGSYKLSPTANVYPDRVTWQPDLV</sequence>
<comment type="caution">
    <text evidence="3">The sequence shown here is derived from an EMBL/GenBank/DDBJ whole genome shotgun (WGS) entry which is preliminary data.</text>
</comment>
<feature type="compositionally biased region" description="Basic and acidic residues" evidence="1">
    <location>
        <begin position="125"/>
        <end position="139"/>
    </location>
</feature>
<keyword evidence="4" id="KW-1185">Reference proteome</keyword>
<feature type="compositionally biased region" description="Low complexity" evidence="1">
    <location>
        <begin position="211"/>
        <end position="231"/>
    </location>
</feature>
<dbReference type="Proteomes" id="UP001257627">
    <property type="component" value="Unassembled WGS sequence"/>
</dbReference>
<accession>A0ABU3V5R9</accession>
<evidence type="ECO:0000256" key="1">
    <source>
        <dbReference type="SAM" id="MobiDB-lite"/>
    </source>
</evidence>
<proteinExistence type="predicted"/>
<keyword evidence="2" id="KW-0472">Membrane</keyword>
<feature type="region of interest" description="Disordered" evidence="1">
    <location>
        <begin position="201"/>
        <end position="238"/>
    </location>
</feature>
<reference evidence="3 4" key="1">
    <citation type="submission" date="2023-02" db="EMBL/GenBank/DDBJ databases">
        <authorList>
            <person name="Maleckis M."/>
        </authorList>
    </citation>
    <scope>NUCLEOTIDE SEQUENCE [LARGE SCALE GENOMIC DNA]</scope>
    <source>
        <strain evidence="3 4">P8-A2</strain>
        <plasmid evidence="3">unnamed1</plasmid>
    </source>
</reference>